<dbReference type="Proteomes" id="UP001163823">
    <property type="component" value="Chromosome 8"/>
</dbReference>
<reference evidence="1" key="1">
    <citation type="journal article" date="2023" name="Science">
        <title>Elucidation of the pathway for biosynthesis of saponin adjuvants from the soapbark tree.</title>
        <authorList>
            <person name="Reed J."/>
            <person name="Orme A."/>
            <person name="El-Demerdash A."/>
            <person name="Owen C."/>
            <person name="Martin L.B.B."/>
            <person name="Misra R.C."/>
            <person name="Kikuchi S."/>
            <person name="Rejzek M."/>
            <person name="Martin A.C."/>
            <person name="Harkess A."/>
            <person name="Leebens-Mack J."/>
            <person name="Louveau T."/>
            <person name="Stephenson M.J."/>
            <person name="Osbourn A."/>
        </authorList>
    </citation>
    <scope>NUCLEOTIDE SEQUENCE</scope>
    <source>
        <strain evidence="1">S10</strain>
    </source>
</reference>
<name>A0AAD7LJH5_QUISA</name>
<keyword evidence="2" id="KW-1185">Reference proteome</keyword>
<gene>
    <name evidence="1" type="ORF">O6P43_018934</name>
</gene>
<organism evidence="1 2">
    <name type="scientific">Quillaja saponaria</name>
    <name type="common">Soap bark tree</name>
    <dbReference type="NCBI Taxonomy" id="32244"/>
    <lineage>
        <taxon>Eukaryota</taxon>
        <taxon>Viridiplantae</taxon>
        <taxon>Streptophyta</taxon>
        <taxon>Embryophyta</taxon>
        <taxon>Tracheophyta</taxon>
        <taxon>Spermatophyta</taxon>
        <taxon>Magnoliopsida</taxon>
        <taxon>eudicotyledons</taxon>
        <taxon>Gunneridae</taxon>
        <taxon>Pentapetalae</taxon>
        <taxon>rosids</taxon>
        <taxon>fabids</taxon>
        <taxon>Fabales</taxon>
        <taxon>Quillajaceae</taxon>
        <taxon>Quillaja</taxon>
    </lineage>
</organism>
<dbReference type="EMBL" id="JARAOO010000008">
    <property type="protein sequence ID" value="KAJ7958165.1"/>
    <property type="molecule type" value="Genomic_DNA"/>
</dbReference>
<protein>
    <submittedName>
        <fullName evidence="1">Uncharacterized protein</fullName>
    </submittedName>
</protein>
<accession>A0AAD7LJH5</accession>
<comment type="caution">
    <text evidence="1">The sequence shown here is derived from an EMBL/GenBank/DDBJ whole genome shotgun (WGS) entry which is preliminary data.</text>
</comment>
<evidence type="ECO:0000313" key="2">
    <source>
        <dbReference type="Proteomes" id="UP001163823"/>
    </source>
</evidence>
<dbReference type="AlphaFoldDB" id="A0AAD7LJH5"/>
<sequence length="174" mass="19278">MDLNRSSPCNKIWRPGGVPPLEAERGGAYRLWRAGGLDGTAREVVARHAPKFGDLAEFRRLRPRVGERVDSGELEVWTGRPMRSVASIWVVTQVLRSPELAKKWIRIAARHAPKSDDLAKCRRLRPRVDDPQAGGLEGTTCEVGSFNLSGCSSSQVARISLKIDWKSSSPMHPI</sequence>
<dbReference type="KEGG" id="qsa:O6P43_018934"/>
<proteinExistence type="predicted"/>
<evidence type="ECO:0000313" key="1">
    <source>
        <dbReference type="EMBL" id="KAJ7958165.1"/>
    </source>
</evidence>